<comment type="caution">
    <text evidence="2">The sequence shown here is derived from an EMBL/GenBank/DDBJ whole genome shotgun (WGS) entry which is preliminary data.</text>
</comment>
<dbReference type="Proteomes" id="UP001055115">
    <property type="component" value="Unassembled WGS sequence"/>
</dbReference>
<sequence length="92" mass="10239">MTPTKRTDSATRVAVLALRSRAGGRTTREVAESLSIPVRTVDEILRRAKDRGFDPTNPLLTILPEYYEDAPRSGRPKKRTEPTAEDVVSKVC</sequence>
<accession>A0AA37PCS6</accession>
<protein>
    <submittedName>
        <fullName evidence="2">Uncharacterized protein</fullName>
    </submittedName>
</protein>
<keyword evidence="3" id="KW-1185">Reference proteome</keyword>
<proteinExistence type="predicted"/>
<dbReference type="EMBL" id="BQXU01000032">
    <property type="protein sequence ID" value="GKT49841.1"/>
    <property type="molecule type" value="Genomic_DNA"/>
</dbReference>
<reference evidence="2 3" key="1">
    <citation type="submission" date="2022-03" db="EMBL/GenBank/DDBJ databases">
        <title>Genome data of Colletotrichum spp.</title>
        <authorList>
            <person name="Utami Y.D."/>
            <person name="Hiruma K."/>
        </authorList>
    </citation>
    <scope>NUCLEOTIDE SEQUENCE [LARGE SCALE GENOMIC DNA]</scope>
    <source>
        <strain evidence="2 3">MAFF 239500</strain>
    </source>
</reference>
<dbReference type="AlphaFoldDB" id="A0AA37PCS6"/>
<dbReference type="GeneID" id="73330824"/>
<name>A0AA37PCS6_9PEZI</name>
<dbReference type="RefSeq" id="XP_049132191.1">
    <property type="nucleotide sequence ID" value="XM_049276234.1"/>
</dbReference>
<evidence type="ECO:0000313" key="3">
    <source>
        <dbReference type="Proteomes" id="UP001055115"/>
    </source>
</evidence>
<dbReference type="Pfam" id="PF13384">
    <property type="entry name" value="HTH_23"/>
    <property type="match status" value="1"/>
</dbReference>
<gene>
    <name evidence="2" type="ORF">ColSpa_10022</name>
</gene>
<evidence type="ECO:0000313" key="2">
    <source>
        <dbReference type="EMBL" id="GKT49841.1"/>
    </source>
</evidence>
<feature type="region of interest" description="Disordered" evidence="1">
    <location>
        <begin position="68"/>
        <end position="92"/>
    </location>
</feature>
<evidence type="ECO:0000256" key="1">
    <source>
        <dbReference type="SAM" id="MobiDB-lite"/>
    </source>
</evidence>
<organism evidence="2 3">
    <name type="scientific">Colletotrichum spaethianum</name>
    <dbReference type="NCBI Taxonomy" id="700344"/>
    <lineage>
        <taxon>Eukaryota</taxon>
        <taxon>Fungi</taxon>
        <taxon>Dikarya</taxon>
        <taxon>Ascomycota</taxon>
        <taxon>Pezizomycotina</taxon>
        <taxon>Sordariomycetes</taxon>
        <taxon>Hypocreomycetidae</taxon>
        <taxon>Glomerellales</taxon>
        <taxon>Glomerellaceae</taxon>
        <taxon>Colletotrichum</taxon>
        <taxon>Colletotrichum spaethianum species complex</taxon>
    </lineage>
</organism>